<dbReference type="KEGG" id="thd:BHV28_13040"/>
<organism evidence="2 3">
    <name type="scientific">Candidatus Tokpelaia hoelldobleri</name>
    <dbReference type="NCBI Taxonomy" id="1902579"/>
    <lineage>
        <taxon>Bacteria</taxon>
        <taxon>Pseudomonadati</taxon>
        <taxon>Pseudomonadota</taxon>
        <taxon>Alphaproteobacteria</taxon>
        <taxon>Hyphomicrobiales</taxon>
        <taxon>Candidatus Tokpelaia</taxon>
    </lineage>
</organism>
<dbReference type="InterPro" id="IPR025227">
    <property type="entry name" value="DUF4169"/>
</dbReference>
<proteinExistence type="predicted"/>
<dbReference type="Proteomes" id="UP000188912">
    <property type="component" value="Chromosome"/>
</dbReference>
<evidence type="ECO:0000313" key="2">
    <source>
        <dbReference type="EMBL" id="AQS41988.1"/>
    </source>
</evidence>
<name>A0A1U9JVW1_9HYPH</name>
<keyword evidence="3" id="KW-1185">Reference proteome</keyword>
<reference evidence="2 3" key="1">
    <citation type="journal article" date="2010" name="Science">
        <title>Genomic comparison of the ants Camponotus floridanus and Harpegnathos saltator.</title>
        <authorList>
            <person name="Bonasio R."/>
            <person name="Zhang G."/>
            <person name="Ye C."/>
            <person name="Mutti N.S."/>
            <person name="Fang X."/>
            <person name="Qin N."/>
            <person name="Donahue G."/>
            <person name="Yang P."/>
            <person name="Li Q."/>
            <person name="Li C."/>
            <person name="Zhang P."/>
            <person name="Huang Z."/>
            <person name="Berger S.L."/>
            <person name="Reinberg D."/>
            <person name="Wang J."/>
            <person name="Liebig J."/>
        </authorList>
    </citation>
    <scope>NUCLEOTIDE SEQUENCE [LARGE SCALE GENOMIC DNA]</scope>
    <source>
        <strain evidence="2 3">Hsal</strain>
    </source>
</reference>
<feature type="region of interest" description="Disordered" evidence="1">
    <location>
        <begin position="1"/>
        <end position="79"/>
    </location>
</feature>
<dbReference type="STRING" id="1902579.BHV28_13040"/>
<dbReference type="EMBL" id="CP017315">
    <property type="protein sequence ID" value="AQS41988.1"/>
    <property type="molecule type" value="Genomic_DNA"/>
</dbReference>
<feature type="compositionally biased region" description="Basic and acidic residues" evidence="1">
    <location>
        <begin position="34"/>
        <end position="61"/>
    </location>
</feature>
<evidence type="ECO:0008006" key="4">
    <source>
        <dbReference type="Google" id="ProtNLM"/>
    </source>
</evidence>
<accession>A0A1U9JVW1</accession>
<evidence type="ECO:0000313" key="3">
    <source>
        <dbReference type="Proteomes" id="UP000188912"/>
    </source>
</evidence>
<dbReference type="AlphaFoldDB" id="A0A1U9JVW1"/>
<protein>
    <recommendedName>
        <fullName evidence="4">DUF4169 family protein</fullName>
    </recommendedName>
</protein>
<evidence type="ECO:0000256" key="1">
    <source>
        <dbReference type="SAM" id="MobiDB-lite"/>
    </source>
</evidence>
<feature type="compositionally biased region" description="Polar residues" evidence="1">
    <location>
        <begin position="62"/>
        <end position="73"/>
    </location>
</feature>
<dbReference type="Pfam" id="PF13770">
    <property type="entry name" value="DUF4169"/>
    <property type="match status" value="1"/>
</dbReference>
<gene>
    <name evidence="2" type="ORF">BHV28_13040</name>
</gene>
<feature type="compositionally biased region" description="Basic and acidic residues" evidence="1">
    <location>
        <begin position="16"/>
        <end position="25"/>
    </location>
</feature>
<reference evidence="2 3" key="2">
    <citation type="journal article" date="2016" name="Sci. Rep.">
        <title>The genome of Rhizobiales bacteria in predatory ants reveals urease gene functions but no genes for nitrogen fixation.</title>
        <authorList>
            <person name="Neuvonen M.M."/>
            <person name="Tamarit D."/>
            <person name="Naslund K."/>
            <person name="Liebig J."/>
            <person name="Feldhaar H."/>
            <person name="Moran N.A."/>
            <person name="Guy L."/>
            <person name="Andersson S.G."/>
        </authorList>
    </citation>
    <scope>NUCLEOTIDE SEQUENCE [LARGE SCALE GENOMIC DNA]</scope>
    <source>
        <strain evidence="2 3">Hsal</strain>
    </source>
</reference>
<sequence>MGDIINLRTQRKRKRRAEEARKAQENRVSFGRTGPDKQLERLKQGRDRRFLDQNRLERQTSHADNQLEQSSDPQGLRPS</sequence>